<accession>A0AAV3YZ70</accession>
<evidence type="ECO:0008006" key="3">
    <source>
        <dbReference type="Google" id="ProtNLM"/>
    </source>
</evidence>
<proteinExistence type="predicted"/>
<organism evidence="1 2">
    <name type="scientific">Plakobranchus ocellatus</name>
    <dbReference type="NCBI Taxonomy" id="259542"/>
    <lineage>
        <taxon>Eukaryota</taxon>
        <taxon>Metazoa</taxon>
        <taxon>Spiralia</taxon>
        <taxon>Lophotrochozoa</taxon>
        <taxon>Mollusca</taxon>
        <taxon>Gastropoda</taxon>
        <taxon>Heterobranchia</taxon>
        <taxon>Euthyneura</taxon>
        <taxon>Panpulmonata</taxon>
        <taxon>Sacoglossa</taxon>
        <taxon>Placobranchoidea</taxon>
        <taxon>Plakobranchidae</taxon>
        <taxon>Plakobranchus</taxon>
    </lineage>
</organism>
<dbReference type="AlphaFoldDB" id="A0AAV3YZ70"/>
<dbReference type="Proteomes" id="UP000735302">
    <property type="component" value="Unassembled WGS sequence"/>
</dbReference>
<reference evidence="1 2" key="1">
    <citation type="journal article" date="2021" name="Elife">
        <title>Chloroplast acquisition without the gene transfer in kleptoplastic sea slugs, Plakobranchus ocellatus.</title>
        <authorList>
            <person name="Maeda T."/>
            <person name="Takahashi S."/>
            <person name="Yoshida T."/>
            <person name="Shimamura S."/>
            <person name="Takaki Y."/>
            <person name="Nagai Y."/>
            <person name="Toyoda A."/>
            <person name="Suzuki Y."/>
            <person name="Arimoto A."/>
            <person name="Ishii H."/>
            <person name="Satoh N."/>
            <person name="Nishiyama T."/>
            <person name="Hasebe M."/>
            <person name="Maruyama T."/>
            <person name="Minagawa J."/>
            <person name="Obokata J."/>
            <person name="Shigenobu S."/>
        </authorList>
    </citation>
    <scope>NUCLEOTIDE SEQUENCE [LARGE SCALE GENOMIC DNA]</scope>
</reference>
<protein>
    <recommendedName>
        <fullName evidence="3">Secreted protein</fullName>
    </recommendedName>
</protein>
<gene>
    <name evidence="1" type="ORF">PoB_001886600</name>
</gene>
<dbReference type="EMBL" id="BLXT01002238">
    <property type="protein sequence ID" value="GFN92360.1"/>
    <property type="molecule type" value="Genomic_DNA"/>
</dbReference>
<evidence type="ECO:0000313" key="2">
    <source>
        <dbReference type="Proteomes" id="UP000735302"/>
    </source>
</evidence>
<comment type="caution">
    <text evidence="1">The sequence shown here is derived from an EMBL/GenBank/DDBJ whole genome shotgun (WGS) entry which is preliminary data.</text>
</comment>
<name>A0AAV3YZ70_9GAST</name>
<keyword evidence="2" id="KW-1185">Reference proteome</keyword>
<sequence>MHTSAHLVTATLLHLGPMQNLMLFHSRLRSSACTLPFSVPSSVPLFVPSSVRSSMPFSVFCSLRSSMSSFLHEFVLQVLPPTETR</sequence>
<evidence type="ECO:0000313" key="1">
    <source>
        <dbReference type="EMBL" id="GFN92360.1"/>
    </source>
</evidence>